<feature type="compositionally biased region" description="Basic and acidic residues" evidence="1">
    <location>
        <begin position="74"/>
        <end position="84"/>
    </location>
</feature>
<dbReference type="InterPro" id="IPR018392">
    <property type="entry name" value="LysM"/>
</dbReference>
<accession>C0GF68</accession>
<dbReference type="STRING" id="555088.DealDRAFT_1127"/>
<dbReference type="Pfam" id="PF01551">
    <property type="entry name" value="Peptidase_M23"/>
    <property type="match status" value="1"/>
</dbReference>
<name>C0GF68_DETAL</name>
<dbReference type="RefSeq" id="WP_008515658.1">
    <property type="nucleotide sequence ID" value="NZ_ACJM01000005.1"/>
</dbReference>
<evidence type="ECO:0000313" key="5">
    <source>
        <dbReference type="Proteomes" id="UP000006443"/>
    </source>
</evidence>
<dbReference type="CDD" id="cd12797">
    <property type="entry name" value="M23_peptidase"/>
    <property type="match status" value="1"/>
</dbReference>
<organism evidence="4 5">
    <name type="scientific">Dethiobacter alkaliphilus AHT 1</name>
    <dbReference type="NCBI Taxonomy" id="555088"/>
    <lineage>
        <taxon>Bacteria</taxon>
        <taxon>Bacillati</taxon>
        <taxon>Bacillota</taxon>
        <taxon>Dethiobacteria</taxon>
        <taxon>Dethiobacterales</taxon>
        <taxon>Dethiobacteraceae</taxon>
        <taxon>Dethiobacter</taxon>
    </lineage>
</organism>
<dbReference type="PANTHER" id="PTHR21666:SF270">
    <property type="entry name" value="MUREIN HYDROLASE ACTIVATOR ENVC"/>
    <property type="match status" value="1"/>
</dbReference>
<dbReference type="PROSITE" id="PS51782">
    <property type="entry name" value="LYSM"/>
    <property type="match status" value="1"/>
</dbReference>
<reference evidence="4 5" key="1">
    <citation type="submission" date="2009-02" db="EMBL/GenBank/DDBJ databases">
        <title>Sequencing of the draft genome and assembly of Dethiobacter alkaliphilus AHT 1.</title>
        <authorList>
            <consortium name="US DOE Joint Genome Institute (JGI-PGF)"/>
            <person name="Lucas S."/>
            <person name="Copeland A."/>
            <person name="Lapidus A."/>
            <person name="Glavina del Rio T."/>
            <person name="Dalin E."/>
            <person name="Tice H."/>
            <person name="Bruce D."/>
            <person name="Goodwin L."/>
            <person name="Pitluck S."/>
            <person name="Larimer F."/>
            <person name="Land M.L."/>
            <person name="Hauser L."/>
            <person name="Muyzer G."/>
        </authorList>
    </citation>
    <scope>NUCLEOTIDE SEQUENCE [LARGE SCALE GENOMIC DNA]</scope>
    <source>
        <strain evidence="4 5">AHT 1</strain>
    </source>
</reference>
<dbReference type="PANTHER" id="PTHR21666">
    <property type="entry name" value="PEPTIDASE-RELATED"/>
    <property type="match status" value="1"/>
</dbReference>
<evidence type="ECO:0000313" key="4">
    <source>
        <dbReference type="EMBL" id="EEG77828.1"/>
    </source>
</evidence>
<dbReference type="InterPro" id="IPR050570">
    <property type="entry name" value="Cell_wall_metabolism_enzyme"/>
</dbReference>
<feature type="region of interest" description="Disordered" evidence="1">
    <location>
        <begin position="29"/>
        <end position="90"/>
    </location>
</feature>
<dbReference type="Gene3D" id="3.10.350.10">
    <property type="entry name" value="LysM domain"/>
    <property type="match status" value="1"/>
</dbReference>
<dbReference type="AlphaFoldDB" id="C0GF68"/>
<feature type="compositionally biased region" description="Acidic residues" evidence="1">
    <location>
        <begin position="42"/>
        <end position="58"/>
    </location>
</feature>
<gene>
    <name evidence="4" type="ORF">DealDRAFT_1127</name>
</gene>
<feature type="chain" id="PRO_5038761245" evidence="2">
    <location>
        <begin position="20"/>
        <end position="362"/>
    </location>
</feature>
<dbReference type="eggNOG" id="COG0739">
    <property type="taxonomic scope" value="Bacteria"/>
</dbReference>
<dbReference type="OrthoDB" id="9801106at2"/>
<dbReference type="PROSITE" id="PS51257">
    <property type="entry name" value="PROKAR_LIPOPROTEIN"/>
    <property type="match status" value="1"/>
</dbReference>
<dbReference type="InterPro" id="IPR036779">
    <property type="entry name" value="LysM_dom_sf"/>
</dbReference>
<dbReference type="Gene3D" id="2.70.70.10">
    <property type="entry name" value="Glucose Permease (Domain IIA)"/>
    <property type="match status" value="1"/>
</dbReference>
<comment type="caution">
    <text evidence="4">The sequence shown here is derived from an EMBL/GenBank/DDBJ whole genome shotgun (WGS) entry which is preliminary data.</text>
</comment>
<feature type="signal peptide" evidence="2">
    <location>
        <begin position="1"/>
        <end position="19"/>
    </location>
</feature>
<dbReference type="Pfam" id="PF01476">
    <property type="entry name" value="LysM"/>
    <property type="match status" value="1"/>
</dbReference>
<dbReference type="CDD" id="cd00118">
    <property type="entry name" value="LysM"/>
    <property type="match status" value="1"/>
</dbReference>
<dbReference type="SMART" id="SM00257">
    <property type="entry name" value="LysM"/>
    <property type="match status" value="1"/>
</dbReference>
<feature type="domain" description="LysM" evidence="3">
    <location>
        <begin position="90"/>
        <end position="134"/>
    </location>
</feature>
<keyword evidence="2" id="KW-0732">Signal</keyword>
<dbReference type="EMBL" id="ACJM01000005">
    <property type="protein sequence ID" value="EEG77828.1"/>
    <property type="molecule type" value="Genomic_DNA"/>
</dbReference>
<sequence length="362" mass="40175">MRRKIIMLMLLPALMLLLAGCNEIEETFATDSQPPGIKEEETNSGDDLTTEDDASDEQENAKEDAEKEEETEGKEEKERESIPEDREEEIEYRVKKGDTLTKIAARYHVETEAIINKNELHNPNLIKAGELLVIPPPGVEIPVPDSLKRQKAEQPALREGGNKPAELDFKRMSAAQLINALSYMKMPIKGAAVTSVNGQLPNAPRSYRNGVHEGLDFYNTAGKSVRAVADGKIIRADHDFKEMTPKEYDKAIERAMAASITPEEILDKLRGMQVWIEHKDGVVTRYCHLDSISSDVKVGQSVSQGQTIGKVGNTGTKNSVVGENLSASGAPHLHFEIWYQGAFLGQGRPLSEVRKIYTQVLR</sequence>
<dbReference type="SUPFAM" id="SSF51261">
    <property type="entry name" value="Duplicated hybrid motif"/>
    <property type="match status" value="1"/>
</dbReference>
<evidence type="ECO:0000256" key="1">
    <source>
        <dbReference type="SAM" id="MobiDB-lite"/>
    </source>
</evidence>
<dbReference type="InterPro" id="IPR016047">
    <property type="entry name" value="M23ase_b-sheet_dom"/>
</dbReference>
<protein>
    <submittedName>
        <fullName evidence="4">Peptidase M23</fullName>
    </submittedName>
</protein>
<evidence type="ECO:0000259" key="3">
    <source>
        <dbReference type="PROSITE" id="PS51782"/>
    </source>
</evidence>
<dbReference type="GO" id="GO:0004222">
    <property type="term" value="F:metalloendopeptidase activity"/>
    <property type="evidence" value="ECO:0007669"/>
    <property type="project" value="TreeGrafter"/>
</dbReference>
<dbReference type="InterPro" id="IPR011055">
    <property type="entry name" value="Dup_hybrid_motif"/>
</dbReference>
<keyword evidence="5" id="KW-1185">Reference proteome</keyword>
<evidence type="ECO:0000256" key="2">
    <source>
        <dbReference type="SAM" id="SignalP"/>
    </source>
</evidence>
<proteinExistence type="predicted"/>
<dbReference type="Proteomes" id="UP000006443">
    <property type="component" value="Unassembled WGS sequence"/>
</dbReference>